<gene>
    <name evidence="2" type="ORF">GIB67_031051</name>
</gene>
<evidence type="ECO:0000313" key="3">
    <source>
        <dbReference type="Proteomes" id="UP000541444"/>
    </source>
</evidence>
<feature type="region of interest" description="Disordered" evidence="1">
    <location>
        <begin position="1"/>
        <end position="24"/>
    </location>
</feature>
<keyword evidence="3" id="KW-1185">Reference proteome</keyword>
<dbReference type="PANTHER" id="PTHR22891">
    <property type="entry name" value="EUKARYOTIC TRANSLATION INITIATION FACTOR 2C"/>
    <property type="match status" value="1"/>
</dbReference>
<dbReference type="SUPFAM" id="SSF101690">
    <property type="entry name" value="PAZ domain"/>
    <property type="match status" value="1"/>
</dbReference>
<accession>A0A7J7NGH8</accession>
<dbReference type="InterPro" id="IPR036085">
    <property type="entry name" value="PAZ_dom_sf"/>
</dbReference>
<dbReference type="OrthoDB" id="1886754at2759"/>
<sequence>MTDKGESIGDDEEESTWVNGEESTKKPTTWSRRTIMLDLPYWKVKMMRTYKLYVKNPTRPEARITMRYIIEEAIMYCMEYMPDGRKGSHKQGRDLFMDDDDECSSEYPLDKKGTNHFHDPVKYEQARRWVLESYDGIDEWKEYDEYDVPTYMKGKVLTRAQRLWCDRNSKYWKFNYDPYPNDERKKNPKVPIFRTDVYLPTHTRADGSSLTPELDVELEKIRNICIVKPETVNLDIDNDPVAQVCGKDTKGRTRAYGLNVSREEVLSSYHLRDQLLQKKTARFTLEEDLVHVKDKLAAMDEKLSSLAAGRQGRAVFKLLEVDDKVCRIVEGQRYSMSLSKKQVTSLLKVTCQRPYDRERDIVNAVYHNDYDEDPYAKEFGLKSATNLLQLKHAFYLHQLKKAFRKIHVRLTMELEKKFSGKMRNGTSGQSSTGSNCDPHRETQDPTGRLGGSDLIQT</sequence>
<feature type="compositionally biased region" description="Low complexity" evidence="1">
    <location>
        <begin position="425"/>
        <end position="434"/>
    </location>
</feature>
<protein>
    <submittedName>
        <fullName evidence="2">Uncharacterized protein</fullName>
    </submittedName>
</protein>
<dbReference type="Proteomes" id="UP000541444">
    <property type="component" value="Unassembled WGS sequence"/>
</dbReference>
<evidence type="ECO:0000313" key="2">
    <source>
        <dbReference type="EMBL" id="KAF6166267.1"/>
    </source>
</evidence>
<reference evidence="2 3" key="1">
    <citation type="journal article" date="2020" name="IScience">
        <title>Genome Sequencing of the Endangered Kingdonia uniflora (Circaeasteraceae, Ranunculales) Reveals Potential Mechanisms of Evolutionary Specialization.</title>
        <authorList>
            <person name="Sun Y."/>
            <person name="Deng T."/>
            <person name="Zhang A."/>
            <person name="Moore M.J."/>
            <person name="Landis J.B."/>
            <person name="Lin N."/>
            <person name="Zhang H."/>
            <person name="Zhang X."/>
            <person name="Huang J."/>
            <person name="Zhang X."/>
            <person name="Sun H."/>
            <person name="Wang H."/>
        </authorList>
    </citation>
    <scope>NUCLEOTIDE SEQUENCE [LARGE SCALE GENOMIC DNA]</scope>
    <source>
        <strain evidence="2">TB1705</strain>
        <tissue evidence="2">Leaf</tissue>
    </source>
</reference>
<name>A0A7J7NGH8_9MAGN</name>
<feature type="region of interest" description="Disordered" evidence="1">
    <location>
        <begin position="419"/>
        <end position="457"/>
    </location>
</feature>
<proteinExistence type="predicted"/>
<dbReference type="EMBL" id="JACGCM010000805">
    <property type="protein sequence ID" value="KAF6166267.1"/>
    <property type="molecule type" value="Genomic_DNA"/>
</dbReference>
<dbReference type="AlphaFoldDB" id="A0A7J7NGH8"/>
<organism evidence="2 3">
    <name type="scientific">Kingdonia uniflora</name>
    <dbReference type="NCBI Taxonomy" id="39325"/>
    <lineage>
        <taxon>Eukaryota</taxon>
        <taxon>Viridiplantae</taxon>
        <taxon>Streptophyta</taxon>
        <taxon>Embryophyta</taxon>
        <taxon>Tracheophyta</taxon>
        <taxon>Spermatophyta</taxon>
        <taxon>Magnoliopsida</taxon>
        <taxon>Ranunculales</taxon>
        <taxon>Circaeasteraceae</taxon>
        <taxon>Kingdonia</taxon>
    </lineage>
</organism>
<comment type="caution">
    <text evidence="2">The sequence shown here is derived from an EMBL/GenBank/DDBJ whole genome shotgun (WGS) entry which is preliminary data.</text>
</comment>
<evidence type="ECO:0000256" key="1">
    <source>
        <dbReference type="SAM" id="MobiDB-lite"/>
    </source>
</evidence>